<evidence type="ECO:0000256" key="3">
    <source>
        <dbReference type="ARBA" id="ARBA00022729"/>
    </source>
</evidence>
<evidence type="ECO:0000313" key="7">
    <source>
        <dbReference type="Proteomes" id="UP000608530"/>
    </source>
</evidence>
<comment type="caution">
    <text evidence="6">The sequence shown here is derived from an EMBL/GenBank/DDBJ whole genome shotgun (WGS) entry which is preliminary data.</text>
</comment>
<dbReference type="AlphaFoldDB" id="A0A934UTX7"/>
<evidence type="ECO:0000313" key="6">
    <source>
        <dbReference type="EMBL" id="MBK0418894.1"/>
    </source>
</evidence>
<feature type="chain" id="PRO_5039326264" evidence="4">
    <location>
        <begin position="28"/>
        <end position="333"/>
    </location>
</feature>
<comment type="similarity">
    <text evidence="2">Belongs to the bacterial solute-binding protein SsuA/TauA family.</text>
</comment>
<feature type="signal peptide" evidence="4">
    <location>
        <begin position="1"/>
        <end position="27"/>
    </location>
</feature>
<sequence length="333" mass="34454">MRHRIAHTRTGRVIAAASAVALMTGLAACSSDGGGDDAPAADGGAPETSELLVGIVPVIDHASVFVAIDQGFFEEEGLDVTAQPAQGGAAAVPAMISGEMQAAFATYPSFLLSENSGIGIDIVAEGVRGTEETAGVYVAPDSDIDAIADLEGKKIAVNTLNNTGDLTIKTLLDDAGVDPDSVEFIELAFPDMVPTLSSGGVDAAWLVEPFQTGGLEAGMKKVFSTYEGPTEGIPVSGVGMTREFVEKNPNTVAAFSRALAKANDLLAEDPSLAVDLLPTYSEVSEEVASKLQLPQWTAGGPDAEEISRWNQLMEDQGVLSAPVDVESMVRTGD</sequence>
<dbReference type="RefSeq" id="WP_200115037.1">
    <property type="nucleotide sequence ID" value="NZ_JAEHOH010000009.1"/>
</dbReference>
<dbReference type="EMBL" id="JAEHOH010000009">
    <property type="protein sequence ID" value="MBK0418894.1"/>
    <property type="molecule type" value="Genomic_DNA"/>
</dbReference>
<organism evidence="6 7">
    <name type="scientific">Leucobacter chromiisoli</name>
    <dbReference type="NCBI Taxonomy" id="2796471"/>
    <lineage>
        <taxon>Bacteria</taxon>
        <taxon>Bacillati</taxon>
        <taxon>Actinomycetota</taxon>
        <taxon>Actinomycetes</taxon>
        <taxon>Micrococcales</taxon>
        <taxon>Microbacteriaceae</taxon>
        <taxon>Leucobacter</taxon>
    </lineage>
</organism>
<dbReference type="GO" id="GO:0042597">
    <property type="term" value="C:periplasmic space"/>
    <property type="evidence" value="ECO:0007669"/>
    <property type="project" value="UniProtKB-SubCell"/>
</dbReference>
<accession>A0A934UTX7</accession>
<dbReference type="PROSITE" id="PS51257">
    <property type="entry name" value="PROKAR_LIPOPROTEIN"/>
    <property type="match status" value="1"/>
</dbReference>
<name>A0A934UTX7_9MICO</name>
<keyword evidence="3 4" id="KW-0732">Signal</keyword>
<comment type="subcellular location">
    <subcellularLocation>
        <location evidence="1">Periplasm</location>
    </subcellularLocation>
</comment>
<reference evidence="6" key="1">
    <citation type="submission" date="2020-12" db="EMBL/GenBank/DDBJ databases">
        <title>Leucobacter sp. CAS1, isolated from Chromium sludge.</title>
        <authorList>
            <person name="Xu Z."/>
        </authorList>
    </citation>
    <scope>NUCLEOTIDE SEQUENCE</scope>
    <source>
        <strain evidence="6">CSA1</strain>
    </source>
</reference>
<dbReference type="PANTHER" id="PTHR30024">
    <property type="entry name" value="ALIPHATIC SULFONATES-BINDING PROTEIN-RELATED"/>
    <property type="match status" value="1"/>
</dbReference>
<dbReference type="Pfam" id="PF09084">
    <property type="entry name" value="NMT1"/>
    <property type="match status" value="1"/>
</dbReference>
<dbReference type="Proteomes" id="UP000608530">
    <property type="component" value="Unassembled WGS sequence"/>
</dbReference>
<dbReference type="InterPro" id="IPR015168">
    <property type="entry name" value="SsuA/THI5"/>
</dbReference>
<proteinExistence type="inferred from homology"/>
<dbReference type="Gene3D" id="3.40.190.10">
    <property type="entry name" value="Periplasmic binding protein-like II"/>
    <property type="match status" value="2"/>
</dbReference>
<evidence type="ECO:0000256" key="2">
    <source>
        <dbReference type="ARBA" id="ARBA00010742"/>
    </source>
</evidence>
<evidence type="ECO:0000259" key="5">
    <source>
        <dbReference type="Pfam" id="PF09084"/>
    </source>
</evidence>
<dbReference type="SUPFAM" id="SSF53850">
    <property type="entry name" value="Periplasmic binding protein-like II"/>
    <property type="match status" value="1"/>
</dbReference>
<feature type="domain" description="SsuA/THI5-like" evidence="5">
    <location>
        <begin position="60"/>
        <end position="271"/>
    </location>
</feature>
<evidence type="ECO:0000256" key="1">
    <source>
        <dbReference type="ARBA" id="ARBA00004418"/>
    </source>
</evidence>
<dbReference type="PANTHER" id="PTHR30024:SF47">
    <property type="entry name" value="TAURINE-BINDING PERIPLASMIC PROTEIN"/>
    <property type="match status" value="1"/>
</dbReference>
<keyword evidence="7" id="KW-1185">Reference proteome</keyword>
<gene>
    <name evidence="6" type="ORF">JD276_07590</name>
</gene>
<protein>
    <submittedName>
        <fullName evidence="6">ABC transporter substrate-binding protein</fullName>
    </submittedName>
</protein>
<evidence type="ECO:0000256" key="4">
    <source>
        <dbReference type="SAM" id="SignalP"/>
    </source>
</evidence>